<proteinExistence type="predicted"/>
<reference evidence="3" key="1">
    <citation type="submission" date="2022-08" db="UniProtKB">
        <authorList>
            <consortium name="EnsemblMetazoa"/>
        </authorList>
    </citation>
    <scope>IDENTIFICATION</scope>
    <source>
        <strain evidence="3">05x7-T-G4-1.051#20</strain>
    </source>
</reference>
<sequence>MLKRCFGSQDNRKARPAYGSITASPSSTQAGANHYPQPAPNAPVSPPKYTQPQINNKHKNKMEVVSRCLCTVFLVLSLVCESVTGTYCHNAFSGLQYYCGDDYECCHLDECCYTHYVYRLWWFWFILLIILSLIGCCITAMRRRRNRLQYTQVAQPVYGTTTHPPPGGAYQYPQPALSAPANPPPYTQPQKPPTYQ</sequence>
<organism evidence="3 4">
    <name type="scientific">Magallana gigas</name>
    <name type="common">Pacific oyster</name>
    <name type="synonym">Crassostrea gigas</name>
    <dbReference type="NCBI Taxonomy" id="29159"/>
    <lineage>
        <taxon>Eukaryota</taxon>
        <taxon>Metazoa</taxon>
        <taxon>Spiralia</taxon>
        <taxon>Lophotrochozoa</taxon>
        <taxon>Mollusca</taxon>
        <taxon>Bivalvia</taxon>
        <taxon>Autobranchia</taxon>
        <taxon>Pteriomorphia</taxon>
        <taxon>Ostreida</taxon>
        <taxon>Ostreoidea</taxon>
        <taxon>Ostreidae</taxon>
        <taxon>Magallana</taxon>
    </lineage>
</organism>
<keyword evidence="2" id="KW-0472">Membrane</keyword>
<dbReference type="Pfam" id="PF11669">
    <property type="entry name" value="WBP-1"/>
    <property type="match status" value="1"/>
</dbReference>
<keyword evidence="4" id="KW-1185">Reference proteome</keyword>
<keyword evidence="2" id="KW-0812">Transmembrane</keyword>
<evidence type="ECO:0000256" key="1">
    <source>
        <dbReference type="SAM" id="MobiDB-lite"/>
    </source>
</evidence>
<feature type="region of interest" description="Disordered" evidence="1">
    <location>
        <begin position="1"/>
        <end position="37"/>
    </location>
</feature>
<feature type="transmembrane region" description="Helical" evidence="2">
    <location>
        <begin position="64"/>
        <end position="87"/>
    </location>
</feature>
<evidence type="ECO:0000313" key="3">
    <source>
        <dbReference type="EnsemblMetazoa" id="G3644.1:cds"/>
    </source>
</evidence>
<name>A0A8W8MRM5_MAGGI</name>
<feature type="compositionally biased region" description="Pro residues" evidence="1">
    <location>
        <begin position="181"/>
        <end position="196"/>
    </location>
</feature>
<feature type="region of interest" description="Disordered" evidence="1">
    <location>
        <begin position="159"/>
        <end position="196"/>
    </location>
</feature>
<dbReference type="InterPro" id="IPR021684">
    <property type="entry name" value="WBP1-like"/>
</dbReference>
<dbReference type="EnsemblMetazoa" id="G3644.1">
    <property type="protein sequence ID" value="G3644.1:cds"/>
    <property type="gene ID" value="G3644"/>
</dbReference>
<keyword evidence="2" id="KW-1133">Transmembrane helix</keyword>
<accession>A0A8W8MRM5</accession>
<evidence type="ECO:0008006" key="5">
    <source>
        <dbReference type="Google" id="ProtNLM"/>
    </source>
</evidence>
<feature type="compositionally biased region" description="Low complexity" evidence="1">
    <location>
        <begin position="168"/>
        <end position="180"/>
    </location>
</feature>
<dbReference type="Proteomes" id="UP000005408">
    <property type="component" value="Unassembled WGS sequence"/>
</dbReference>
<feature type="compositionally biased region" description="Polar residues" evidence="1">
    <location>
        <begin position="21"/>
        <end position="31"/>
    </location>
</feature>
<feature type="transmembrane region" description="Helical" evidence="2">
    <location>
        <begin position="121"/>
        <end position="141"/>
    </location>
</feature>
<dbReference type="AlphaFoldDB" id="A0A8W8MRM5"/>
<evidence type="ECO:0000313" key="4">
    <source>
        <dbReference type="Proteomes" id="UP000005408"/>
    </source>
</evidence>
<protein>
    <recommendedName>
        <fullName evidence="5">Vesicular, overexpressed in cancer, prosurvival protein 1</fullName>
    </recommendedName>
</protein>
<evidence type="ECO:0000256" key="2">
    <source>
        <dbReference type="SAM" id="Phobius"/>
    </source>
</evidence>